<dbReference type="InterPro" id="IPR019466">
    <property type="entry name" value="Matrilin_CC_trimer"/>
</dbReference>
<evidence type="ECO:0000313" key="5">
    <source>
        <dbReference type="EMBL" id="CAB1436567.1"/>
    </source>
</evidence>
<dbReference type="Proteomes" id="UP001153269">
    <property type="component" value="Unassembled WGS sequence"/>
</dbReference>
<sequence length="144" mass="15727">MGSQLVVQSDSSRKEGPAVHSQFSLKTHSKLDTVVKNNNVIVPLAQGLMTGLVDGRPHDRVAEVAAEAREKTIEIFETWTCAALLDLNCYVCPDAQLLQEDGKSCGNESQGEIEVKDPCACESLVEFQQVAMSSLEQLTQKHIL</sequence>
<comment type="subcellular location">
    <subcellularLocation>
        <location evidence="1">Secreted</location>
    </subcellularLocation>
</comment>
<evidence type="ECO:0000256" key="3">
    <source>
        <dbReference type="SAM" id="MobiDB-lite"/>
    </source>
</evidence>
<organism evidence="5 6">
    <name type="scientific">Pleuronectes platessa</name>
    <name type="common">European plaice</name>
    <dbReference type="NCBI Taxonomy" id="8262"/>
    <lineage>
        <taxon>Eukaryota</taxon>
        <taxon>Metazoa</taxon>
        <taxon>Chordata</taxon>
        <taxon>Craniata</taxon>
        <taxon>Vertebrata</taxon>
        <taxon>Euteleostomi</taxon>
        <taxon>Actinopterygii</taxon>
        <taxon>Neopterygii</taxon>
        <taxon>Teleostei</taxon>
        <taxon>Neoteleostei</taxon>
        <taxon>Acanthomorphata</taxon>
        <taxon>Carangaria</taxon>
        <taxon>Pleuronectiformes</taxon>
        <taxon>Pleuronectoidei</taxon>
        <taxon>Pleuronectidae</taxon>
        <taxon>Pleuronectes</taxon>
    </lineage>
</organism>
<dbReference type="EMBL" id="CADEAL010001904">
    <property type="protein sequence ID" value="CAB1436567.1"/>
    <property type="molecule type" value="Genomic_DNA"/>
</dbReference>
<feature type="domain" description="Matrilin coiled-coil trimerisation" evidence="4">
    <location>
        <begin position="110"/>
        <end position="144"/>
    </location>
</feature>
<keyword evidence="2" id="KW-0964">Secreted</keyword>
<protein>
    <recommendedName>
        <fullName evidence="4">Matrilin coiled-coil trimerisation domain-containing protein</fullName>
    </recommendedName>
</protein>
<keyword evidence="6" id="KW-1185">Reference proteome</keyword>
<dbReference type="Pfam" id="PF10393">
    <property type="entry name" value="Matrilin_ccoil"/>
    <property type="match status" value="1"/>
</dbReference>
<dbReference type="AlphaFoldDB" id="A0A9N7YSM4"/>
<dbReference type="Gene3D" id="1.20.5.30">
    <property type="match status" value="1"/>
</dbReference>
<accession>A0A9N7YSM4</accession>
<comment type="caution">
    <text evidence="5">The sequence shown here is derived from an EMBL/GenBank/DDBJ whole genome shotgun (WGS) entry which is preliminary data.</text>
</comment>
<evidence type="ECO:0000259" key="4">
    <source>
        <dbReference type="SMART" id="SM01279"/>
    </source>
</evidence>
<dbReference type="GO" id="GO:0005576">
    <property type="term" value="C:extracellular region"/>
    <property type="evidence" value="ECO:0007669"/>
    <property type="project" value="UniProtKB-SubCell"/>
</dbReference>
<evidence type="ECO:0000256" key="1">
    <source>
        <dbReference type="ARBA" id="ARBA00004613"/>
    </source>
</evidence>
<dbReference type="SUPFAM" id="SSF58002">
    <property type="entry name" value="Chicken cartilage matrix protein"/>
    <property type="match status" value="1"/>
</dbReference>
<feature type="region of interest" description="Disordered" evidence="3">
    <location>
        <begin position="1"/>
        <end position="22"/>
    </location>
</feature>
<proteinExistence type="predicted"/>
<gene>
    <name evidence="5" type="ORF">PLEPLA_LOCUS24600</name>
</gene>
<evidence type="ECO:0000313" key="6">
    <source>
        <dbReference type="Proteomes" id="UP001153269"/>
    </source>
</evidence>
<dbReference type="InterPro" id="IPR036337">
    <property type="entry name" value="Matrilin_CC_sf"/>
</dbReference>
<name>A0A9N7YSM4_PLEPL</name>
<reference evidence="5" key="1">
    <citation type="submission" date="2020-03" db="EMBL/GenBank/DDBJ databases">
        <authorList>
            <person name="Weist P."/>
        </authorList>
    </citation>
    <scope>NUCLEOTIDE SEQUENCE</scope>
</reference>
<dbReference type="SMART" id="SM01279">
    <property type="entry name" value="Matrilin_ccoil"/>
    <property type="match status" value="1"/>
</dbReference>
<evidence type="ECO:0000256" key="2">
    <source>
        <dbReference type="ARBA" id="ARBA00022525"/>
    </source>
</evidence>
<feature type="compositionally biased region" description="Polar residues" evidence="3">
    <location>
        <begin position="1"/>
        <end position="10"/>
    </location>
</feature>